<keyword evidence="3" id="KW-1185">Reference proteome</keyword>
<reference evidence="2 3" key="1">
    <citation type="submission" date="2023-08" db="EMBL/GenBank/DDBJ databases">
        <authorList>
            <person name="Palmer J.M."/>
        </authorList>
    </citation>
    <scope>NUCLEOTIDE SEQUENCE [LARGE SCALE GENOMIC DNA]</scope>
    <source>
        <strain evidence="2 3">TWF481</strain>
    </source>
</reference>
<comment type="caution">
    <text evidence="2">The sequence shown here is derived from an EMBL/GenBank/DDBJ whole genome shotgun (WGS) entry which is preliminary data.</text>
</comment>
<dbReference type="Proteomes" id="UP001370758">
    <property type="component" value="Unassembled WGS sequence"/>
</dbReference>
<proteinExistence type="predicted"/>
<feature type="compositionally biased region" description="Polar residues" evidence="1">
    <location>
        <begin position="76"/>
        <end position="87"/>
    </location>
</feature>
<protein>
    <submittedName>
        <fullName evidence="2">Uncharacterized protein</fullName>
    </submittedName>
</protein>
<sequence>MAHSQLLGLRENLKCFKKTISRVFSFKRFSRGVSGLEENNRDWGFYCQTSSFVPESGSEDPFDNWSPNISSYNIKGTPRSSASQINRSPGEFTGKRSGNKNPETLHLSFLDISQQDPTNKMFTAYVDYDRSDCEEPQKARRESTLLPETPFKDQIIASRVGFGSQSINQLPTRSRLILVDHAAGIEYGPRASEDQRDVLERICRISKNVTRQTTFF</sequence>
<evidence type="ECO:0000313" key="3">
    <source>
        <dbReference type="Proteomes" id="UP001370758"/>
    </source>
</evidence>
<evidence type="ECO:0000256" key="1">
    <source>
        <dbReference type="SAM" id="MobiDB-lite"/>
    </source>
</evidence>
<evidence type="ECO:0000313" key="2">
    <source>
        <dbReference type="EMBL" id="KAK6495948.1"/>
    </source>
</evidence>
<dbReference type="EMBL" id="JAVHJL010000012">
    <property type="protein sequence ID" value="KAK6495948.1"/>
    <property type="molecule type" value="Genomic_DNA"/>
</dbReference>
<dbReference type="AlphaFoldDB" id="A0AAV9VTK1"/>
<gene>
    <name evidence="2" type="ORF">TWF481_002993</name>
</gene>
<accession>A0AAV9VTK1</accession>
<organism evidence="2 3">
    <name type="scientific">Arthrobotrys musiformis</name>
    <dbReference type="NCBI Taxonomy" id="47236"/>
    <lineage>
        <taxon>Eukaryota</taxon>
        <taxon>Fungi</taxon>
        <taxon>Dikarya</taxon>
        <taxon>Ascomycota</taxon>
        <taxon>Pezizomycotina</taxon>
        <taxon>Orbiliomycetes</taxon>
        <taxon>Orbiliales</taxon>
        <taxon>Orbiliaceae</taxon>
        <taxon>Arthrobotrys</taxon>
    </lineage>
</organism>
<name>A0AAV9VTK1_9PEZI</name>
<feature type="region of interest" description="Disordered" evidence="1">
    <location>
        <begin position="76"/>
        <end position="100"/>
    </location>
</feature>